<dbReference type="EMBL" id="CM039427">
    <property type="protein sequence ID" value="KAI4355810.1"/>
    <property type="molecule type" value="Genomic_DNA"/>
</dbReference>
<sequence>MACLFRSLTKTLIQQLHNQQKIGTCLPLAGRKISIANPLSHFRRTYISEMRKAAFEGNILRLLRNEIQCELERSPPDRPVTRFRSFTVDDRPGEQWISLKRKFGEREDIKVEVTMFDGAAPALNSGGGAGGGTGEDVQLHITLIVNISKGEDDVLEITCSAWPDTIEIKRLLIRSNNKAPAQPYDGPEFKKLDDELQDILYEFLEARGINDELAVFLHGYIKNKGKTEFIRWMETVKSFVEKKK</sequence>
<evidence type="ECO:0000313" key="1">
    <source>
        <dbReference type="EMBL" id="KAI4355810.1"/>
    </source>
</evidence>
<comment type="caution">
    <text evidence="1">The sequence shown here is derived from an EMBL/GenBank/DDBJ whole genome shotgun (WGS) entry which is preliminary data.</text>
</comment>
<reference evidence="1 2" key="1">
    <citation type="journal article" date="2022" name="DNA Res.">
        <title>Chromosomal-level genome assembly of the orchid tree Bauhinia variegata (Leguminosae; Cercidoideae) supports the allotetraploid origin hypothesis of Bauhinia.</title>
        <authorList>
            <person name="Zhong Y."/>
            <person name="Chen Y."/>
            <person name="Zheng D."/>
            <person name="Pang J."/>
            <person name="Liu Y."/>
            <person name="Luo S."/>
            <person name="Meng S."/>
            <person name="Qian L."/>
            <person name="Wei D."/>
            <person name="Dai S."/>
            <person name="Zhou R."/>
        </authorList>
    </citation>
    <scope>NUCLEOTIDE SEQUENCE [LARGE SCALE GENOMIC DNA]</scope>
    <source>
        <strain evidence="1">BV-YZ2020</strain>
    </source>
</reference>
<keyword evidence="2" id="KW-1185">Reference proteome</keyword>
<name>A0ACB9Q4A4_BAUVA</name>
<evidence type="ECO:0000313" key="2">
    <source>
        <dbReference type="Proteomes" id="UP000828941"/>
    </source>
</evidence>
<dbReference type="Proteomes" id="UP000828941">
    <property type="component" value="Chromosome 2"/>
</dbReference>
<proteinExistence type="predicted"/>
<protein>
    <submittedName>
        <fullName evidence="1">Uncharacterized protein</fullName>
    </submittedName>
</protein>
<gene>
    <name evidence="1" type="ORF">L6164_004549</name>
</gene>
<organism evidence="1 2">
    <name type="scientific">Bauhinia variegata</name>
    <name type="common">Purple orchid tree</name>
    <name type="synonym">Phanera variegata</name>
    <dbReference type="NCBI Taxonomy" id="167791"/>
    <lineage>
        <taxon>Eukaryota</taxon>
        <taxon>Viridiplantae</taxon>
        <taxon>Streptophyta</taxon>
        <taxon>Embryophyta</taxon>
        <taxon>Tracheophyta</taxon>
        <taxon>Spermatophyta</taxon>
        <taxon>Magnoliopsida</taxon>
        <taxon>eudicotyledons</taxon>
        <taxon>Gunneridae</taxon>
        <taxon>Pentapetalae</taxon>
        <taxon>rosids</taxon>
        <taxon>fabids</taxon>
        <taxon>Fabales</taxon>
        <taxon>Fabaceae</taxon>
        <taxon>Cercidoideae</taxon>
        <taxon>Cercideae</taxon>
        <taxon>Bauhiniinae</taxon>
        <taxon>Bauhinia</taxon>
    </lineage>
</organism>
<accession>A0ACB9Q4A4</accession>